<comment type="cofactor">
    <cofactor evidence="1">
        <name>heme</name>
        <dbReference type="ChEBI" id="CHEBI:30413"/>
    </cofactor>
</comment>
<dbReference type="PANTHER" id="PTHR47944:SF18">
    <property type="entry name" value="FLAVONOID 3'-MONOOXYGENASE"/>
    <property type="match status" value="1"/>
</dbReference>
<feature type="region of interest" description="Disordered" evidence="9">
    <location>
        <begin position="192"/>
        <end position="213"/>
    </location>
</feature>
<evidence type="ECO:0000256" key="2">
    <source>
        <dbReference type="ARBA" id="ARBA00010617"/>
    </source>
</evidence>
<evidence type="ECO:0000256" key="9">
    <source>
        <dbReference type="SAM" id="MobiDB-lite"/>
    </source>
</evidence>
<evidence type="ECO:0008006" key="11">
    <source>
        <dbReference type="Google" id="ProtNLM"/>
    </source>
</evidence>
<dbReference type="InterPro" id="IPR017972">
    <property type="entry name" value="Cyt_P450_CS"/>
</dbReference>
<dbReference type="GO" id="GO:0016705">
    <property type="term" value="F:oxidoreductase activity, acting on paired donors, with incorporation or reduction of molecular oxygen"/>
    <property type="evidence" value="ECO:0007669"/>
    <property type="project" value="InterPro"/>
</dbReference>
<keyword evidence="5 8" id="KW-0560">Oxidoreductase</keyword>
<keyword evidence="3 8" id="KW-0349">Heme</keyword>
<reference evidence="10" key="1">
    <citation type="submission" date="2020-07" db="EMBL/GenBank/DDBJ databases">
        <authorList>
            <person name="Lin J."/>
        </authorList>
    </citation>
    <scope>NUCLEOTIDE SEQUENCE</scope>
</reference>
<keyword evidence="7 8" id="KW-0503">Monooxygenase</keyword>
<dbReference type="GO" id="GO:0005506">
    <property type="term" value="F:iron ion binding"/>
    <property type="evidence" value="ECO:0007669"/>
    <property type="project" value="InterPro"/>
</dbReference>
<dbReference type="GO" id="GO:0020037">
    <property type="term" value="F:heme binding"/>
    <property type="evidence" value="ECO:0007669"/>
    <property type="project" value="InterPro"/>
</dbReference>
<evidence type="ECO:0000256" key="1">
    <source>
        <dbReference type="ARBA" id="ARBA00001971"/>
    </source>
</evidence>
<evidence type="ECO:0000256" key="6">
    <source>
        <dbReference type="ARBA" id="ARBA00023004"/>
    </source>
</evidence>
<proteinExistence type="inferred from homology"/>
<evidence type="ECO:0000256" key="3">
    <source>
        <dbReference type="ARBA" id="ARBA00022617"/>
    </source>
</evidence>
<dbReference type="InterPro" id="IPR036396">
    <property type="entry name" value="Cyt_P450_sf"/>
</dbReference>
<evidence type="ECO:0000313" key="10">
    <source>
        <dbReference type="EMBL" id="CAD1837903.1"/>
    </source>
</evidence>
<dbReference type="Gene3D" id="1.10.630.10">
    <property type="entry name" value="Cytochrome P450"/>
    <property type="match status" value="2"/>
</dbReference>
<gene>
    <name evidence="10" type="ORF">CB5_LOCUS21114</name>
</gene>
<evidence type="ECO:0000256" key="7">
    <source>
        <dbReference type="ARBA" id="ARBA00023033"/>
    </source>
</evidence>
<protein>
    <recommendedName>
        <fullName evidence="11">Flavonoid 3'-monooxygenase</fullName>
    </recommendedName>
</protein>
<dbReference type="EMBL" id="LR862132">
    <property type="protein sequence ID" value="CAD1837903.1"/>
    <property type="molecule type" value="Genomic_DNA"/>
</dbReference>
<dbReference type="AlphaFoldDB" id="A0A6V7Q4E7"/>
<comment type="similarity">
    <text evidence="2 8">Belongs to the cytochrome P450 family.</text>
</comment>
<evidence type="ECO:0000256" key="5">
    <source>
        <dbReference type="ARBA" id="ARBA00023002"/>
    </source>
</evidence>
<evidence type="ECO:0000256" key="8">
    <source>
        <dbReference type="RuleBase" id="RU000461"/>
    </source>
</evidence>
<sequence length="213" mass="22916">MAAEGCEINGYCIPKQATLLVNILGHWSRPGYLARSTRIQPGPISPGGANESVDVKGNDFELIPFGAGRRICAGLSLGLRMVQLMTATLVHAFDWTLPDGQPPEKLDMEEAYGLTLQRAVPLVRSRGLRLPPGPKGWPILGNLPQLGPKPHHTLHALSKAHGPLFHLRFGFVDVVVASSAAVAAQFLKVHDANFSNRPPTPAPSTPPTTIRHN</sequence>
<keyword evidence="4 8" id="KW-0479">Metal-binding</keyword>
<keyword evidence="6 8" id="KW-0408">Iron</keyword>
<dbReference type="InterPro" id="IPR001128">
    <property type="entry name" value="Cyt_P450"/>
</dbReference>
<evidence type="ECO:0000256" key="4">
    <source>
        <dbReference type="ARBA" id="ARBA00022723"/>
    </source>
</evidence>
<dbReference type="GO" id="GO:0004497">
    <property type="term" value="F:monooxygenase activity"/>
    <property type="evidence" value="ECO:0007669"/>
    <property type="project" value="UniProtKB-KW"/>
</dbReference>
<accession>A0A6V7Q4E7</accession>
<name>A0A6V7Q4E7_ANACO</name>
<dbReference type="Pfam" id="PF00067">
    <property type="entry name" value="p450"/>
    <property type="match status" value="2"/>
</dbReference>
<dbReference type="PROSITE" id="PS00086">
    <property type="entry name" value="CYTOCHROME_P450"/>
    <property type="match status" value="1"/>
</dbReference>
<dbReference type="PANTHER" id="PTHR47944">
    <property type="entry name" value="CYTOCHROME P450 98A9"/>
    <property type="match status" value="1"/>
</dbReference>
<dbReference type="SUPFAM" id="SSF48264">
    <property type="entry name" value="Cytochrome P450"/>
    <property type="match status" value="2"/>
</dbReference>
<organism evidence="10">
    <name type="scientific">Ananas comosus var. bracteatus</name>
    <name type="common">red pineapple</name>
    <dbReference type="NCBI Taxonomy" id="296719"/>
    <lineage>
        <taxon>Eukaryota</taxon>
        <taxon>Viridiplantae</taxon>
        <taxon>Streptophyta</taxon>
        <taxon>Embryophyta</taxon>
        <taxon>Tracheophyta</taxon>
        <taxon>Spermatophyta</taxon>
        <taxon>Magnoliopsida</taxon>
        <taxon>Liliopsida</taxon>
        <taxon>Poales</taxon>
        <taxon>Bromeliaceae</taxon>
        <taxon>Bromelioideae</taxon>
        <taxon>Ananas</taxon>
    </lineage>
</organism>